<evidence type="ECO:0000259" key="5">
    <source>
        <dbReference type="PROSITE" id="PS50975"/>
    </source>
</evidence>
<sequence length="427" mass="45608">MREGRKPRLAVVYDYGAAAPTQIAKALQPFADLRFVVPRSEHVRGTLPLLEEYGPVTMLDRAIAGGSLPEPADGIVTFSERMLPATAQLAETLGLEFHTPDCVVGLTDKQRQRDLVAAAGIDSVRYRLAHDPGELATALAEVGAPAVVKPKRGEGSNHAYPVHGEADAAVVLRLFTDDWPVDGTGRPLVLIVEEFLADAPARTGIGNYVSVESAVVDGVPTQLAVTGKFALATPFRETGQFWPPLMDRQLEQRTADLAGAAIVALSVRSGICHTEIKLTPSGPRLIEVNGRLGRDIAELAQRSVGTDIIALAGRIALGHPVSPAPLRPGQVHFQFHHPSPKAARTVHEVAGHQAVEALPGIDSYRRVQLPAPVSDVSTSHFDVLRGSADSHREMADLIDRASGLLTFSFSGDGEDARVIGTELHQFA</sequence>
<dbReference type="Proteomes" id="UP000573327">
    <property type="component" value="Unassembled WGS sequence"/>
</dbReference>
<dbReference type="GO" id="GO:0016874">
    <property type="term" value="F:ligase activity"/>
    <property type="evidence" value="ECO:0007669"/>
    <property type="project" value="UniProtKB-KW"/>
</dbReference>
<evidence type="ECO:0000256" key="1">
    <source>
        <dbReference type="ARBA" id="ARBA00022598"/>
    </source>
</evidence>
<evidence type="ECO:0000256" key="4">
    <source>
        <dbReference type="PROSITE-ProRule" id="PRU00409"/>
    </source>
</evidence>
<protein>
    <recommendedName>
        <fullName evidence="5">ATP-grasp domain-containing protein</fullName>
    </recommendedName>
</protein>
<reference evidence="6 7" key="1">
    <citation type="submission" date="2020-08" db="EMBL/GenBank/DDBJ databases">
        <title>Sequencing the genomes of 1000 actinobacteria strains.</title>
        <authorList>
            <person name="Klenk H.-P."/>
        </authorList>
    </citation>
    <scope>NUCLEOTIDE SEQUENCE [LARGE SCALE GENOMIC DNA]</scope>
    <source>
        <strain evidence="6 7">DSM 44786</strain>
    </source>
</reference>
<dbReference type="GO" id="GO:0046872">
    <property type="term" value="F:metal ion binding"/>
    <property type="evidence" value="ECO:0007669"/>
    <property type="project" value="InterPro"/>
</dbReference>
<dbReference type="InterPro" id="IPR052032">
    <property type="entry name" value="ATP-dep_AA_Ligase"/>
</dbReference>
<dbReference type="EMBL" id="JACHJR010000001">
    <property type="protein sequence ID" value="MBB4947507.1"/>
    <property type="molecule type" value="Genomic_DNA"/>
</dbReference>
<name>A0A7W7SC14_9ACTN</name>
<dbReference type="RefSeq" id="WP_184915571.1">
    <property type="nucleotide sequence ID" value="NZ_JACHJR010000001.1"/>
</dbReference>
<evidence type="ECO:0000256" key="2">
    <source>
        <dbReference type="ARBA" id="ARBA00022741"/>
    </source>
</evidence>
<accession>A0A7W7SC14</accession>
<proteinExistence type="predicted"/>
<keyword evidence="2 4" id="KW-0547">Nucleotide-binding</keyword>
<organism evidence="6 7">
    <name type="scientific">Kitasatospora gansuensis</name>
    <dbReference type="NCBI Taxonomy" id="258050"/>
    <lineage>
        <taxon>Bacteria</taxon>
        <taxon>Bacillati</taxon>
        <taxon>Actinomycetota</taxon>
        <taxon>Actinomycetes</taxon>
        <taxon>Kitasatosporales</taxon>
        <taxon>Streptomycetaceae</taxon>
        <taxon>Kitasatospora</taxon>
    </lineage>
</organism>
<evidence type="ECO:0000313" key="7">
    <source>
        <dbReference type="Proteomes" id="UP000573327"/>
    </source>
</evidence>
<dbReference type="PANTHER" id="PTHR43585:SF2">
    <property type="entry name" value="ATP-GRASP ENZYME FSQD"/>
    <property type="match status" value="1"/>
</dbReference>
<gene>
    <name evidence="6" type="ORF">F4556_003042</name>
</gene>
<evidence type="ECO:0000256" key="3">
    <source>
        <dbReference type="ARBA" id="ARBA00022840"/>
    </source>
</evidence>
<keyword evidence="7" id="KW-1185">Reference proteome</keyword>
<dbReference type="InterPro" id="IPR011761">
    <property type="entry name" value="ATP-grasp"/>
</dbReference>
<dbReference type="AlphaFoldDB" id="A0A7W7SC14"/>
<feature type="domain" description="ATP-grasp" evidence="5">
    <location>
        <begin position="113"/>
        <end position="317"/>
    </location>
</feature>
<keyword evidence="3 4" id="KW-0067">ATP-binding</keyword>
<comment type="caution">
    <text evidence="6">The sequence shown here is derived from an EMBL/GenBank/DDBJ whole genome shotgun (WGS) entry which is preliminary data.</text>
</comment>
<keyword evidence="1" id="KW-0436">Ligase</keyword>
<dbReference type="PROSITE" id="PS50975">
    <property type="entry name" value="ATP_GRASP"/>
    <property type="match status" value="1"/>
</dbReference>
<evidence type="ECO:0000313" key="6">
    <source>
        <dbReference type="EMBL" id="MBB4947507.1"/>
    </source>
</evidence>
<dbReference type="SUPFAM" id="SSF56059">
    <property type="entry name" value="Glutathione synthetase ATP-binding domain-like"/>
    <property type="match status" value="1"/>
</dbReference>
<dbReference type="PANTHER" id="PTHR43585">
    <property type="entry name" value="FUMIPYRROLE BIOSYNTHESIS PROTEIN C"/>
    <property type="match status" value="1"/>
</dbReference>
<dbReference type="GO" id="GO:0005524">
    <property type="term" value="F:ATP binding"/>
    <property type="evidence" value="ECO:0007669"/>
    <property type="project" value="UniProtKB-UniRule"/>
</dbReference>
<dbReference type="Gene3D" id="3.30.470.20">
    <property type="entry name" value="ATP-grasp fold, B domain"/>
    <property type="match status" value="1"/>
</dbReference>